<keyword evidence="3" id="KW-1185">Reference proteome</keyword>
<gene>
    <name evidence="2" type="ORF">GUJ93_ZPchr0001g29277</name>
</gene>
<reference evidence="2" key="1">
    <citation type="journal article" date="2021" name="bioRxiv">
        <title>Whole Genome Assembly and Annotation of Northern Wild Rice, Zizania palustris L., Supports a Whole Genome Duplication in the Zizania Genus.</title>
        <authorList>
            <person name="Haas M."/>
            <person name="Kono T."/>
            <person name="Macchietto M."/>
            <person name="Millas R."/>
            <person name="McGilp L."/>
            <person name="Shao M."/>
            <person name="Duquette J."/>
            <person name="Hirsch C.N."/>
            <person name="Kimball J."/>
        </authorList>
    </citation>
    <scope>NUCLEOTIDE SEQUENCE</scope>
    <source>
        <tissue evidence="2">Fresh leaf tissue</tissue>
    </source>
</reference>
<protein>
    <submittedName>
        <fullName evidence="2">Uncharacterized protein</fullName>
    </submittedName>
</protein>
<name>A0A8J5S6C0_ZIZPA</name>
<comment type="caution">
    <text evidence="2">The sequence shown here is derived from an EMBL/GenBank/DDBJ whole genome shotgun (WGS) entry which is preliminary data.</text>
</comment>
<accession>A0A8J5S6C0</accession>
<proteinExistence type="predicted"/>
<evidence type="ECO:0000313" key="3">
    <source>
        <dbReference type="Proteomes" id="UP000729402"/>
    </source>
</evidence>
<sequence length="113" mass="11745">MTRGARHLPSPPPAGFAGSALPHTARGCSTASGFAPARSPLAGASAGPDRTEAARLDRFPPARLLQDIVGTCDLLSVCSKEPDLTLREPCYLPLVHWLSFGLSGAIGILLGRN</sequence>
<feature type="region of interest" description="Disordered" evidence="1">
    <location>
        <begin position="1"/>
        <end position="22"/>
    </location>
</feature>
<reference evidence="2" key="2">
    <citation type="submission" date="2021-02" db="EMBL/GenBank/DDBJ databases">
        <authorList>
            <person name="Kimball J.A."/>
            <person name="Haas M.W."/>
            <person name="Macchietto M."/>
            <person name="Kono T."/>
            <person name="Duquette J."/>
            <person name="Shao M."/>
        </authorList>
    </citation>
    <scope>NUCLEOTIDE SEQUENCE</scope>
    <source>
        <tissue evidence="2">Fresh leaf tissue</tissue>
    </source>
</reference>
<organism evidence="2 3">
    <name type="scientific">Zizania palustris</name>
    <name type="common">Northern wild rice</name>
    <dbReference type="NCBI Taxonomy" id="103762"/>
    <lineage>
        <taxon>Eukaryota</taxon>
        <taxon>Viridiplantae</taxon>
        <taxon>Streptophyta</taxon>
        <taxon>Embryophyta</taxon>
        <taxon>Tracheophyta</taxon>
        <taxon>Spermatophyta</taxon>
        <taxon>Magnoliopsida</taxon>
        <taxon>Liliopsida</taxon>
        <taxon>Poales</taxon>
        <taxon>Poaceae</taxon>
        <taxon>BOP clade</taxon>
        <taxon>Oryzoideae</taxon>
        <taxon>Oryzeae</taxon>
        <taxon>Zizaniinae</taxon>
        <taxon>Zizania</taxon>
    </lineage>
</organism>
<evidence type="ECO:0000256" key="1">
    <source>
        <dbReference type="SAM" id="MobiDB-lite"/>
    </source>
</evidence>
<dbReference type="AlphaFoldDB" id="A0A8J5S6C0"/>
<dbReference type="EMBL" id="JAAALK010000288">
    <property type="protein sequence ID" value="KAG8056155.1"/>
    <property type="molecule type" value="Genomic_DNA"/>
</dbReference>
<dbReference type="Proteomes" id="UP000729402">
    <property type="component" value="Unassembled WGS sequence"/>
</dbReference>
<evidence type="ECO:0000313" key="2">
    <source>
        <dbReference type="EMBL" id="KAG8056155.1"/>
    </source>
</evidence>